<feature type="chain" id="PRO_5002512892" evidence="2">
    <location>
        <begin position="22"/>
        <end position="284"/>
    </location>
</feature>
<reference evidence="3 4" key="1">
    <citation type="submission" date="2015-03" db="EMBL/GenBank/DDBJ databases">
        <title>Genome assembly of Sandaracinus amylolyticus DSM 53668.</title>
        <authorList>
            <person name="Sharma G."/>
            <person name="Subramanian S."/>
        </authorList>
    </citation>
    <scope>NUCLEOTIDE SEQUENCE [LARGE SCALE GENOMIC DNA]</scope>
    <source>
        <strain evidence="3 4">DSM 53668</strain>
    </source>
</reference>
<dbReference type="STRING" id="927083.DB32_004215"/>
<dbReference type="PANTHER" id="PTHR12697:SF38">
    <property type="entry name" value="PBS LYASE HEAT DOMAIN PROTEIN REPEAT-CONTAINING PROTEIN"/>
    <property type="match status" value="1"/>
</dbReference>
<name>A0A0F6YKB3_9BACT</name>
<feature type="compositionally biased region" description="Low complexity" evidence="1">
    <location>
        <begin position="129"/>
        <end position="138"/>
    </location>
</feature>
<evidence type="ECO:0000256" key="2">
    <source>
        <dbReference type="SAM" id="SignalP"/>
    </source>
</evidence>
<proteinExistence type="predicted"/>
<protein>
    <submittedName>
        <fullName evidence="3">PBS lyase HEAT repeat-like domain protein</fullName>
    </submittedName>
</protein>
<organism evidence="3 4">
    <name type="scientific">Sandaracinus amylolyticus</name>
    <dbReference type="NCBI Taxonomy" id="927083"/>
    <lineage>
        <taxon>Bacteria</taxon>
        <taxon>Pseudomonadati</taxon>
        <taxon>Myxococcota</taxon>
        <taxon>Polyangia</taxon>
        <taxon>Polyangiales</taxon>
        <taxon>Sandaracinaceae</taxon>
        <taxon>Sandaracinus</taxon>
    </lineage>
</organism>
<sequence length="284" mass="29105">MVSAFLSAALSVGIAPLLAHADARTDYLVRLLRTSEAFRVRAQAALSLGSVAAEPQVIEALTGALRDSEPAVRAAAASSLERLGDPSALPALRAASSDRERAVAEAARSAVRALERVARSGSGAGTGTGTTTASTGATVEPRGTPRFYVGVGMPGTKVAAIDRSVLASARGFIASRVQQLEGVVVAPDSETPRQAQQVIRQRSLTGFYLDSSIVSLETRPDGGVRAQVSVVVQTYPDRNVRSMLNGAATVMGETGVAAQRAAIEGALNGALRNLGTAMGAGSPR</sequence>
<evidence type="ECO:0000313" key="3">
    <source>
        <dbReference type="EMBL" id="AKF07066.1"/>
    </source>
</evidence>
<evidence type="ECO:0000256" key="1">
    <source>
        <dbReference type="SAM" id="MobiDB-lite"/>
    </source>
</evidence>
<dbReference type="Gene3D" id="1.25.10.10">
    <property type="entry name" value="Leucine-rich Repeat Variant"/>
    <property type="match status" value="1"/>
</dbReference>
<accession>A0A0F6YKB3</accession>
<dbReference type="PANTHER" id="PTHR12697">
    <property type="entry name" value="PBS LYASE HEAT-LIKE PROTEIN"/>
    <property type="match status" value="1"/>
</dbReference>
<keyword evidence="3" id="KW-0456">Lyase</keyword>
<dbReference type="KEGG" id="samy:DB32_004215"/>
<keyword evidence="2" id="KW-0732">Signal</keyword>
<dbReference type="InterPro" id="IPR016024">
    <property type="entry name" value="ARM-type_fold"/>
</dbReference>
<feature type="region of interest" description="Disordered" evidence="1">
    <location>
        <begin position="119"/>
        <end position="141"/>
    </location>
</feature>
<evidence type="ECO:0000313" key="4">
    <source>
        <dbReference type="Proteomes" id="UP000034883"/>
    </source>
</evidence>
<feature type="signal peptide" evidence="2">
    <location>
        <begin position="1"/>
        <end position="21"/>
    </location>
</feature>
<keyword evidence="4" id="KW-1185">Reference proteome</keyword>
<dbReference type="AlphaFoldDB" id="A0A0F6YKB3"/>
<dbReference type="EMBL" id="CP011125">
    <property type="protein sequence ID" value="AKF07066.1"/>
    <property type="molecule type" value="Genomic_DNA"/>
</dbReference>
<gene>
    <name evidence="3" type="ORF">DB32_004215</name>
</gene>
<dbReference type="InterPro" id="IPR004155">
    <property type="entry name" value="PBS_lyase_HEAT"/>
</dbReference>
<dbReference type="SMART" id="SM00567">
    <property type="entry name" value="EZ_HEAT"/>
    <property type="match status" value="2"/>
</dbReference>
<dbReference type="Pfam" id="PF13646">
    <property type="entry name" value="HEAT_2"/>
    <property type="match status" value="1"/>
</dbReference>
<dbReference type="SUPFAM" id="SSF48371">
    <property type="entry name" value="ARM repeat"/>
    <property type="match status" value="1"/>
</dbReference>
<dbReference type="GO" id="GO:0016829">
    <property type="term" value="F:lyase activity"/>
    <property type="evidence" value="ECO:0007669"/>
    <property type="project" value="UniProtKB-KW"/>
</dbReference>
<dbReference type="GO" id="GO:0016491">
    <property type="term" value="F:oxidoreductase activity"/>
    <property type="evidence" value="ECO:0007669"/>
    <property type="project" value="TreeGrafter"/>
</dbReference>
<dbReference type="Proteomes" id="UP000034883">
    <property type="component" value="Chromosome"/>
</dbReference>
<dbReference type="InterPro" id="IPR011989">
    <property type="entry name" value="ARM-like"/>
</dbReference>